<evidence type="ECO:0000313" key="2">
    <source>
        <dbReference type="Proteomes" id="UP000668403"/>
    </source>
</evidence>
<keyword evidence="2" id="KW-1185">Reference proteome</keyword>
<protein>
    <submittedName>
        <fullName evidence="1">Uncharacterized protein</fullName>
    </submittedName>
</protein>
<reference evidence="1" key="1">
    <citation type="submission" date="2021-03" db="EMBL/GenBank/DDBJ databases">
        <title>Leucobacter chromiisoli sp. nov., isolated from chromium-containing soil of chemical plant.</title>
        <authorList>
            <person name="Xu Z."/>
        </authorList>
    </citation>
    <scope>NUCLEOTIDE SEQUENCE</scope>
    <source>
        <strain evidence="1">K 70/01</strain>
    </source>
</reference>
<dbReference type="AlphaFoldDB" id="A0A939QFL1"/>
<dbReference type="EMBL" id="JAGFBF010000001">
    <property type="protein sequence ID" value="MBO2989258.1"/>
    <property type="molecule type" value="Genomic_DNA"/>
</dbReference>
<accession>A0A939QFL1</accession>
<sequence length="72" mass="7986">MHDPIEEQRAMMEEHAENGWELPATSEQLHYLADLMSLNHAAAWQGFGDLNRGAVSQMISSVLIAHNARDAA</sequence>
<proteinExistence type="predicted"/>
<comment type="caution">
    <text evidence="1">The sequence shown here is derived from an EMBL/GenBank/DDBJ whole genome shotgun (WGS) entry which is preliminary data.</text>
</comment>
<name>A0A939QFL1_9MICO</name>
<dbReference type="RefSeq" id="WP_208237175.1">
    <property type="nucleotide sequence ID" value="NZ_BAAAQU010000001.1"/>
</dbReference>
<dbReference type="Proteomes" id="UP000668403">
    <property type="component" value="Unassembled WGS sequence"/>
</dbReference>
<organism evidence="1 2">
    <name type="scientific">Leucobacter tardus</name>
    <dbReference type="NCBI Taxonomy" id="501483"/>
    <lineage>
        <taxon>Bacteria</taxon>
        <taxon>Bacillati</taxon>
        <taxon>Actinomycetota</taxon>
        <taxon>Actinomycetes</taxon>
        <taxon>Micrococcales</taxon>
        <taxon>Microbacteriaceae</taxon>
        <taxon>Leucobacter</taxon>
    </lineage>
</organism>
<evidence type="ECO:0000313" key="1">
    <source>
        <dbReference type="EMBL" id="MBO2989258.1"/>
    </source>
</evidence>
<gene>
    <name evidence="1" type="ORF">J4H85_04500</name>
</gene>